<dbReference type="Proteomes" id="UP000774617">
    <property type="component" value="Unassembled WGS sequence"/>
</dbReference>
<name>A0ABQ8GSS4_9PEZI</name>
<sequence>MLPPTVLHPVSLPDFVRYLVDHHATPTNLVVCSSRADFEKHLLYCLETFPAPQTGVDQLLVPTLDNLFTTSTIRLTFCASLETLRAHLSSLTAKSPDRPTAPPSVTSTPFSRTDAHPILALLSPIALHRETTSFSAQGLSRTLAIAVEAAAYRKQKLIFAESDTDPWAEKLSILNVTTKSFGIGDKGWAGRTVTARSVAERWCRFERPRVSTWGREE</sequence>
<keyword evidence="2" id="KW-1185">Reference proteome</keyword>
<organism evidence="1 2">
    <name type="scientific">Macrophomina phaseolina</name>
    <dbReference type="NCBI Taxonomy" id="35725"/>
    <lineage>
        <taxon>Eukaryota</taxon>
        <taxon>Fungi</taxon>
        <taxon>Dikarya</taxon>
        <taxon>Ascomycota</taxon>
        <taxon>Pezizomycotina</taxon>
        <taxon>Dothideomycetes</taxon>
        <taxon>Dothideomycetes incertae sedis</taxon>
        <taxon>Botryosphaeriales</taxon>
        <taxon>Botryosphaeriaceae</taxon>
        <taxon>Macrophomina</taxon>
    </lineage>
</organism>
<evidence type="ECO:0000313" key="2">
    <source>
        <dbReference type="Proteomes" id="UP000774617"/>
    </source>
</evidence>
<protein>
    <submittedName>
        <fullName evidence="1">Uncharacterized protein</fullName>
    </submittedName>
</protein>
<accession>A0ABQ8GSS4</accession>
<comment type="caution">
    <text evidence="1">The sequence shown here is derived from an EMBL/GenBank/DDBJ whole genome shotgun (WGS) entry which is preliminary data.</text>
</comment>
<proteinExistence type="predicted"/>
<evidence type="ECO:0000313" key="1">
    <source>
        <dbReference type="EMBL" id="KAH7063391.1"/>
    </source>
</evidence>
<reference evidence="1 2" key="1">
    <citation type="journal article" date="2021" name="Nat. Commun.">
        <title>Genetic determinants of endophytism in the Arabidopsis root mycobiome.</title>
        <authorList>
            <person name="Mesny F."/>
            <person name="Miyauchi S."/>
            <person name="Thiergart T."/>
            <person name="Pickel B."/>
            <person name="Atanasova L."/>
            <person name="Karlsson M."/>
            <person name="Huettel B."/>
            <person name="Barry K.W."/>
            <person name="Haridas S."/>
            <person name="Chen C."/>
            <person name="Bauer D."/>
            <person name="Andreopoulos W."/>
            <person name="Pangilinan J."/>
            <person name="LaButti K."/>
            <person name="Riley R."/>
            <person name="Lipzen A."/>
            <person name="Clum A."/>
            <person name="Drula E."/>
            <person name="Henrissat B."/>
            <person name="Kohler A."/>
            <person name="Grigoriev I.V."/>
            <person name="Martin F.M."/>
            <person name="Hacquard S."/>
        </authorList>
    </citation>
    <scope>NUCLEOTIDE SEQUENCE [LARGE SCALE GENOMIC DNA]</scope>
    <source>
        <strain evidence="1 2">MPI-SDFR-AT-0080</strain>
    </source>
</reference>
<dbReference type="EMBL" id="JAGTJR010000002">
    <property type="protein sequence ID" value="KAH7063391.1"/>
    <property type="molecule type" value="Genomic_DNA"/>
</dbReference>
<gene>
    <name evidence="1" type="ORF">B0J12DRAFT_561886</name>
</gene>